<dbReference type="EMBL" id="ANOF01000006">
    <property type="protein sequence ID" value="EMI29280.1"/>
    <property type="molecule type" value="Genomic_DNA"/>
</dbReference>
<evidence type="ECO:0000256" key="1">
    <source>
        <dbReference type="SAM" id="MobiDB-lite"/>
    </source>
</evidence>
<reference evidence="2 3" key="1">
    <citation type="journal article" date="2013" name="Mar. Genomics">
        <title>Expression of sulfatases in Rhodopirellula baltica and the diversity of sulfatases in the genus Rhodopirellula.</title>
        <authorList>
            <person name="Wegner C.E."/>
            <person name="Richter-Heitmann T."/>
            <person name="Klindworth A."/>
            <person name="Klockow C."/>
            <person name="Richter M."/>
            <person name="Achstetter T."/>
            <person name="Glockner F.O."/>
            <person name="Harder J."/>
        </authorList>
    </citation>
    <scope>NUCLEOTIDE SEQUENCE [LARGE SCALE GENOMIC DNA]</scope>
    <source>
        <strain evidence="2 3">SH398</strain>
    </source>
</reference>
<evidence type="ECO:0000313" key="3">
    <source>
        <dbReference type="Proteomes" id="UP000011996"/>
    </source>
</evidence>
<accession>M5SCR1</accession>
<evidence type="ECO:0000313" key="2">
    <source>
        <dbReference type="EMBL" id="EMI29280.1"/>
    </source>
</evidence>
<feature type="compositionally biased region" description="Basic and acidic residues" evidence="1">
    <location>
        <begin position="29"/>
        <end position="38"/>
    </location>
</feature>
<sequence length="48" mass="5626">MSKRGPVKQNVCFGTQTAIAIRFSMRRRTIEQEHHEDPMYPSQSMETD</sequence>
<protein>
    <submittedName>
        <fullName evidence="2">Uncharacterized protein</fullName>
    </submittedName>
</protein>
<dbReference type="AlphaFoldDB" id="M5SCR1"/>
<gene>
    <name evidence="2" type="ORF">RESH_00182</name>
</gene>
<dbReference type="PATRIC" id="fig|1263868.3.peg.203"/>
<name>M5SCR1_9BACT</name>
<dbReference type="Proteomes" id="UP000011996">
    <property type="component" value="Unassembled WGS sequence"/>
</dbReference>
<organism evidence="2 3">
    <name type="scientific">Rhodopirellula europaea SH398</name>
    <dbReference type="NCBI Taxonomy" id="1263868"/>
    <lineage>
        <taxon>Bacteria</taxon>
        <taxon>Pseudomonadati</taxon>
        <taxon>Planctomycetota</taxon>
        <taxon>Planctomycetia</taxon>
        <taxon>Pirellulales</taxon>
        <taxon>Pirellulaceae</taxon>
        <taxon>Rhodopirellula</taxon>
    </lineage>
</organism>
<proteinExistence type="predicted"/>
<comment type="caution">
    <text evidence="2">The sequence shown here is derived from an EMBL/GenBank/DDBJ whole genome shotgun (WGS) entry which is preliminary data.</text>
</comment>
<feature type="region of interest" description="Disordered" evidence="1">
    <location>
        <begin position="29"/>
        <end position="48"/>
    </location>
</feature>